<reference evidence="1 2" key="1">
    <citation type="journal article" date="2019" name="Commun. Biol.">
        <title>The bagworm genome reveals a unique fibroin gene that provides high tensile strength.</title>
        <authorList>
            <person name="Kono N."/>
            <person name="Nakamura H."/>
            <person name="Ohtoshi R."/>
            <person name="Tomita M."/>
            <person name="Numata K."/>
            <person name="Arakawa K."/>
        </authorList>
    </citation>
    <scope>NUCLEOTIDE SEQUENCE [LARGE SCALE GENOMIC DNA]</scope>
</reference>
<name>A0A4C2A703_EUMVA</name>
<sequence length="87" mass="10226">MRSKEKTLMQYPRRLVAKLFYVPLHNIYEVSPSIRLPFANPTTNDERNRKEGALKEMDPALYTLDQCRSRTANDKVWDKELKVLSKA</sequence>
<keyword evidence="2" id="KW-1185">Reference proteome</keyword>
<dbReference type="AlphaFoldDB" id="A0A4C2A703"/>
<comment type="caution">
    <text evidence="1">The sequence shown here is derived from an EMBL/GenBank/DDBJ whole genome shotgun (WGS) entry which is preliminary data.</text>
</comment>
<evidence type="ECO:0000313" key="1">
    <source>
        <dbReference type="EMBL" id="GBP95093.1"/>
    </source>
</evidence>
<gene>
    <name evidence="1" type="ORF">EVAR_69020_1</name>
</gene>
<accession>A0A4C2A703</accession>
<evidence type="ECO:0000313" key="2">
    <source>
        <dbReference type="Proteomes" id="UP000299102"/>
    </source>
</evidence>
<protein>
    <submittedName>
        <fullName evidence="1">Uncharacterized protein</fullName>
    </submittedName>
</protein>
<dbReference type="Proteomes" id="UP000299102">
    <property type="component" value="Unassembled WGS sequence"/>
</dbReference>
<proteinExistence type="predicted"/>
<organism evidence="1 2">
    <name type="scientific">Eumeta variegata</name>
    <name type="common">Bagworm moth</name>
    <name type="synonym">Eumeta japonica</name>
    <dbReference type="NCBI Taxonomy" id="151549"/>
    <lineage>
        <taxon>Eukaryota</taxon>
        <taxon>Metazoa</taxon>
        <taxon>Ecdysozoa</taxon>
        <taxon>Arthropoda</taxon>
        <taxon>Hexapoda</taxon>
        <taxon>Insecta</taxon>
        <taxon>Pterygota</taxon>
        <taxon>Neoptera</taxon>
        <taxon>Endopterygota</taxon>
        <taxon>Lepidoptera</taxon>
        <taxon>Glossata</taxon>
        <taxon>Ditrysia</taxon>
        <taxon>Tineoidea</taxon>
        <taxon>Psychidae</taxon>
        <taxon>Oiketicinae</taxon>
        <taxon>Eumeta</taxon>
    </lineage>
</organism>
<dbReference type="EMBL" id="BGZK01002584">
    <property type="protein sequence ID" value="GBP95093.1"/>
    <property type="molecule type" value="Genomic_DNA"/>
</dbReference>